<reference evidence="1" key="1">
    <citation type="journal article" date="2015" name="Nature">
        <title>Complex archaea that bridge the gap between prokaryotes and eukaryotes.</title>
        <authorList>
            <person name="Spang A."/>
            <person name="Saw J.H."/>
            <person name="Jorgensen S.L."/>
            <person name="Zaremba-Niedzwiedzka K."/>
            <person name="Martijn J."/>
            <person name="Lind A.E."/>
            <person name="van Eijk R."/>
            <person name="Schleper C."/>
            <person name="Guy L."/>
            <person name="Ettema T.J."/>
        </authorList>
    </citation>
    <scope>NUCLEOTIDE SEQUENCE</scope>
</reference>
<organism evidence="1">
    <name type="scientific">marine sediment metagenome</name>
    <dbReference type="NCBI Taxonomy" id="412755"/>
    <lineage>
        <taxon>unclassified sequences</taxon>
        <taxon>metagenomes</taxon>
        <taxon>ecological metagenomes</taxon>
    </lineage>
</organism>
<name>A0A0F9JTJ1_9ZZZZ</name>
<sequence>MNKSLNEQIAELKNIPGSVIPNGEFVTPSGIKYNWESWISDAFPLFIELPYSSKTTLLYAWANENAEHEMEEEEYCRQILEEFLAWKN</sequence>
<dbReference type="AlphaFoldDB" id="A0A0F9JTJ1"/>
<evidence type="ECO:0000313" key="1">
    <source>
        <dbReference type="EMBL" id="KKM73149.1"/>
    </source>
</evidence>
<proteinExistence type="predicted"/>
<protein>
    <submittedName>
        <fullName evidence="1">Uncharacterized protein</fullName>
    </submittedName>
</protein>
<dbReference type="EMBL" id="LAZR01009348">
    <property type="protein sequence ID" value="KKM73149.1"/>
    <property type="molecule type" value="Genomic_DNA"/>
</dbReference>
<comment type="caution">
    <text evidence="1">The sequence shown here is derived from an EMBL/GenBank/DDBJ whole genome shotgun (WGS) entry which is preliminary data.</text>
</comment>
<accession>A0A0F9JTJ1</accession>
<gene>
    <name evidence="1" type="ORF">LCGC14_1413310</name>
</gene>